<reference evidence="4 5" key="1">
    <citation type="journal article" date="2011" name="Cell">
        <title>The monarch butterfly genome yields insights into long-distance migration.</title>
        <authorList>
            <person name="Zhan S."/>
            <person name="Merlin C."/>
            <person name="Boore J.L."/>
            <person name="Reppert S.M."/>
        </authorList>
    </citation>
    <scope>NUCLEOTIDE SEQUENCE [LARGE SCALE GENOMIC DNA]</scope>
    <source>
        <strain evidence="4">F-2</strain>
    </source>
</reference>
<dbReference type="PRINTS" id="PR00449">
    <property type="entry name" value="RASTRNSFRMNG"/>
</dbReference>
<dbReference type="eggNOG" id="KOG0990">
    <property type="taxonomic scope" value="Eukaryota"/>
</dbReference>
<dbReference type="NCBIfam" id="TIGR00231">
    <property type="entry name" value="small_GTP"/>
    <property type="match status" value="1"/>
</dbReference>
<dbReference type="InterPro" id="IPR027417">
    <property type="entry name" value="P-loop_NTPase"/>
</dbReference>
<evidence type="ECO:0000313" key="5">
    <source>
        <dbReference type="Proteomes" id="UP000007151"/>
    </source>
</evidence>
<comment type="caution">
    <text evidence="4">The sequence shown here is derived from an EMBL/GenBank/DDBJ whole genome shotgun (WGS) entry which is preliminary data.</text>
</comment>
<keyword evidence="2" id="KW-0547">Nucleotide-binding</keyword>
<dbReference type="PANTHER" id="PTHR47978">
    <property type="match status" value="1"/>
</dbReference>
<dbReference type="eggNOG" id="KOG0078">
    <property type="taxonomic scope" value="Eukaryota"/>
</dbReference>
<accession>A0A212F5I6</accession>
<name>A0A212F5I6_DANPL</name>
<dbReference type="InterPro" id="IPR005225">
    <property type="entry name" value="Small_GTP-bd"/>
</dbReference>
<dbReference type="GO" id="GO:0005525">
    <property type="term" value="F:GTP binding"/>
    <property type="evidence" value="ECO:0007669"/>
    <property type="project" value="InterPro"/>
</dbReference>
<protein>
    <submittedName>
        <fullName evidence="4">Replication factor C</fullName>
    </submittedName>
</protein>
<feature type="compositionally biased region" description="Basic and acidic residues" evidence="3">
    <location>
        <begin position="272"/>
        <end position="286"/>
    </location>
</feature>
<dbReference type="STRING" id="278856.A0A212F5I6"/>
<dbReference type="GO" id="GO:0003924">
    <property type="term" value="F:GTPase activity"/>
    <property type="evidence" value="ECO:0007669"/>
    <property type="project" value="InterPro"/>
</dbReference>
<keyword evidence="5" id="KW-1185">Reference proteome</keyword>
<gene>
    <name evidence="4" type="ORF">KGM_207795B</name>
</gene>
<dbReference type="Gene3D" id="3.40.50.300">
    <property type="entry name" value="P-loop containing nucleotide triphosphate hydrolases"/>
    <property type="match status" value="2"/>
</dbReference>
<dbReference type="KEGG" id="dpl:KGM_207795B"/>
<dbReference type="Proteomes" id="UP000007151">
    <property type="component" value="Unassembled WGS sequence"/>
</dbReference>
<dbReference type="InParanoid" id="A0A212F5I6"/>
<dbReference type="SMART" id="SM00175">
    <property type="entry name" value="RAB"/>
    <property type="match status" value="1"/>
</dbReference>
<sequence>EDNLVKFIKITLVGEPATGKTSICRRFVGANVSVSGGTQGAEVTAAQLAGVTSPLRLCDVAGAALNTEMLPNYLFDTDILIFVYDLTNLQSFERLKLWMEKVKQILDSEKKKPLMALFGNKSDLEHQRAVRLSCVQKFASEYFLENYKGSARTGETISILFSNLLSNLLGIKLKSDVPPYKRILDTQLSETASMSPSEETASTLIVNLIEKYTENVRFCIICNYLGKIIPALQSRCTRFRFAPLHQNQIIPRLKDIAEKENKVPAGCSNNASREDGGLRGEARERL</sequence>
<organism evidence="4 5">
    <name type="scientific">Danaus plexippus plexippus</name>
    <dbReference type="NCBI Taxonomy" id="278856"/>
    <lineage>
        <taxon>Eukaryota</taxon>
        <taxon>Metazoa</taxon>
        <taxon>Ecdysozoa</taxon>
        <taxon>Arthropoda</taxon>
        <taxon>Hexapoda</taxon>
        <taxon>Insecta</taxon>
        <taxon>Pterygota</taxon>
        <taxon>Neoptera</taxon>
        <taxon>Endopterygota</taxon>
        <taxon>Lepidoptera</taxon>
        <taxon>Glossata</taxon>
        <taxon>Ditrysia</taxon>
        <taxon>Papilionoidea</taxon>
        <taxon>Nymphalidae</taxon>
        <taxon>Danainae</taxon>
        <taxon>Danaini</taxon>
        <taxon>Danaina</taxon>
        <taxon>Danaus</taxon>
        <taxon>Danaus</taxon>
    </lineage>
</organism>
<comment type="similarity">
    <text evidence="1">Belongs to the small GTPase superfamily. Rab family.</text>
</comment>
<dbReference type="SUPFAM" id="SSF52540">
    <property type="entry name" value="P-loop containing nucleoside triphosphate hydrolases"/>
    <property type="match status" value="2"/>
</dbReference>
<dbReference type="PROSITE" id="PS51419">
    <property type="entry name" value="RAB"/>
    <property type="match status" value="1"/>
</dbReference>
<dbReference type="Pfam" id="PF00071">
    <property type="entry name" value="Ras"/>
    <property type="match status" value="1"/>
</dbReference>
<dbReference type="SMART" id="SM00173">
    <property type="entry name" value="RAS"/>
    <property type="match status" value="1"/>
</dbReference>
<proteinExistence type="inferred from homology"/>
<feature type="non-terminal residue" evidence="4">
    <location>
        <position position="1"/>
    </location>
</feature>
<evidence type="ECO:0000256" key="2">
    <source>
        <dbReference type="ARBA" id="ARBA00022741"/>
    </source>
</evidence>
<evidence type="ECO:0000313" key="4">
    <source>
        <dbReference type="EMBL" id="OWR49002.1"/>
    </source>
</evidence>
<evidence type="ECO:0000256" key="1">
    <source>
        <dbReference type="ARBA" id="ARBA00006270"/>
    </source>
</evidence>
<feature type="region of interest" description="Disordered" evidence="3">
    <location>
        <begin position="264"/>
        <end position="286"/>
    </location>
</feature>
<evidence type="ECO:0000256" key="3">
    <source>
        <dbReference type="SAM" id="MobiDB-lite"/>
    </source>
</evidence>
<dbReference type="InterPro" id="IPR001806">
    <property type="entry name" value="Small_GTPase"/>
</dbReference>
<dbReference type="EMBL" id="AGBW02010183">
    <property type="protein sequence ID" value="OWR49002.1"/>
    <property type="molecule type" value="Genomic_DNA"/>
</dbReference>
<dbReference type="AlphaFoldDB" id="A0A212F5I6"/>